<proteinExistence type="predicted"/>
<organism evidence="1 2">
    <name type="scientific">Vairimorpha necatrix</name>
    <dbReference type="NCBI Taxonomy" id="6039"/>
    <lineage>
        <taxon>Eukaryota</taxon>
        <taxon>Fungi</taxon>
        <taxon>Fungi incertae sedis</taxon>
        <taxon>Microsporidia</taxon>
        <taxon>Nosematidae</taxon>
        <taxon>Vairimorpha</taxon>
    </lineage>
</organism>
<gene>
    <name evidence="1" type="ORF">VNE69_03059</name>
</gene>
<dbReference type="GeneID" id="90540655"/>
<evidence type="ECO:0000313" key="2">
    <source>
        <dbReference type="Proteomes" id="UP001334084"/>
    </source>
</evidence>
<name>A0AAX4JA51_9MICR</name>
<dbReference type="KEGG" id="vnx:VNE69_03059"/>
<dbReference type="Proteomes" id="UP001334084">
    <property type="component" value="Chromosome 3"/>
</dbReference>
<sequence>MNIFCLFCVLVSSTNNSISSLYNLLTNNEILYEICEDTAYYVKNSEFININTSDEKNHYALISIKSNQIELKTSFKSFKTIKFDNLWSINNYSFELSLLIADLTTKLCNENLPAKTEIYVDVFSNEQFHRINESRKEKEDFFITLLKKNTIHSFYNLTSLLKRVSSPHYQKIFFSGKDKNFIFPLPSSFEIVDNLIYKEKGLRLISNEIFSSKNFNEKMKISKYFDGFVIYMILMISNENQYAVDFCSGLLNNGMVYSKCYNGLITSILIYLLNDPGYDNYFKTSWTFKKTLKKELKKLSLKLQTKDELISYLLEIMSNYEIYQKKTYKFEETENLSKALIDNEFSSKTFCNQKLVEYLALLLDSVHSRYKFYFKLCSEIDRKISFDELMAESGHLLLKYDKKMYRSDVAFINEKMKKLTYTESNKIESERSLMEFLNEVYKNE</sequence>
<dbReference type="RefSeq" id="XP_065328983.1">
    <property type="nucleotide sequence ID" value="XM_065472911.1"/>
</dbReference>
<accession>A0AAX4JA51</accession>
<protein>
    <submittedName>
        <fullName evidence="1">Uncharacterized protein</fullName>
    </submittedName>
</protein>
<reference evidence="1" key="1">
    <citation type="journal article" date="2024" name="BMC Genomics">
        <title>Functional annotation of a divergent genome using sequence and structure-based similarity.</title>
        <authorList>
            <person name="Svedberg D."/>
            <person name="Winiger R.R."/>
            <person name="Berg A."/>
            <person name="Sharma H."/>
            <person name="Tellgren-Roth C."/>
            <person name="Debrunner-Vossbrinck B.A."/>
            <person name="Vossbrinck C.R."/>
            <person name="Barandun J."/>
        </authorList>
    </citation>
    <scope>NUCLEOTIDE SEQUENCE</scope>
    <source>
        <strain evidence="1">Illinois isolate</strain>
    </source>
</reference>
<evidence type="ECO:0000313" key="1">
    <source>
        <dbReference type="EMBL" id="WUR02838.1"/>
    </source>
</evidence>
<dbReference type="AlphaFoldDB" id="A0AAX4JA51"/>
<dbReference type="EMBL" id="CP142728">
    <property type="protein sequence ID" value="WUR02838.1"/>
    <property type="molecule type" value="Genomic_DNA"/>
</dbReference>
<keyword evidence="2" id="KW-1185">Reference proteome</keyword>